<reference evidence="4 5" key="1">
    <citation type="submission" date="2019-10" db="EMBL/GenBank/DDBJ databases">
        <title>Complete genome sequence of Variovorax paradoxus 5C-2.</title>
        <authorList>
            <person name="Gogoleva N.E."/>
            <person name="Balkin A.S."/>
        </authorList>
    </citation>
    <scope>NUCLEOTIDE SEQUENCE [LARGE SCALE GENOMIC DNA]</scope>
    <source>
        <strain evidence="4 5">5C-2</strain>
    </source>
</reference>
<dbReference type="PANTHER" id="PTHR34819">
    <property type="entry name" value="LARGE CYSTEINE-RICH PERIPLASMIC PROTEIN OMCB"/>
    <property type="match status" value="1"/>
</dbReference>
<dbReference type="Proteomes" id="UP000326780">
    <property type="component" value="Chromosome"/>
</dbReference>
<dbReference type="InterPro" id="IPR001434">
    <property type="entry name" value="OmcB-like_DUF11"/>
</dbReference>
<name>A0A5Q0MA94_VARPD</name>
<feature type="compositionally biased region" description="Polar residues" evidence="1">
    <location>
        <begin position="2097"/>
        <end position="2112"/>
    </location>
</feature>
<sequence length="2413" mass="250810">MAVARSTRAAMVALGLVFAMAFAHAISPPGGVVIRSIATGTYVPAGLAYSETATSNVVIASVLPVEALSLTQDQRVNRPPGTVATLSHLLTNTGNVASGYALSFVNNGTGCPADGLDLSALRVARDTNHNGVVDAGDLALLPGAVGMLALEPGQTAELLVQGTVPAAASGSACLVLTATTALQGVSASNRDIVEVGSVAVLALVKSASYAGAVVPGSTRIDFSISGTNTGARDAQPGGTAAPTGTQVLVNGSPRSLLLLRDLVPAGTRYIAGSLQSTAAGAVRLFRMPGDADFSYRTAEDGGAVEVAIGVPAALLRNASIAMQFAVQVKADHTGDIRNTAHSQYNDGVAPAASPSNTVVIAASPTQGLNRIGVAKAASMPRMNRGPDGQLDGTATVTFDVNVRNYGATGLYGVQATDVLEGPGAARFGALTSAKVPGANQYAIVPGSLAIVGSLGKGAAGTVAAVNAAFKGTASDQNLLASGAVLPSGGQFTVRFDVRFNAASQTGTLYNSVRAQAALVVGGPPVAFDDSVNGGDPDADGDGNPTNDTSPTPVSLQRPELSLVKSVSLPRRVGEGVYELDYRFKVSNTGTAPAPSVRVIDNLNCTFDMDKPDGLIAAWELGSPPKARQGLLQVASSFTGRAACDRETAASADPFKLPTQAVLGLTDGSRALAPGQSDEIEFTVRVTRKPSSSGARVPFTNKAWAAAFEQNTGNPAPATLVAASASSVSSMLADPQGVVYNAVTRQPVAGAVVTFTRQSCTDGATKPMALAEVFGGDSGIYRANADGSLSMTTGADGGYQFYFLSPPVTGSCTYALSVAPPAGSAYASPSQLIPGTPGTFDRCGAIVPHVAAPRGAEPTTHHFSLKAGFDASGAACDAVNNHIPLDPGNVLGLVLRKEGSKRQVEFGDFLDYALVVTNKTGFPVTGLSLADQLPPGFAYVAGSARLNGVATADPVGGAGPGLTFKQPGLALGVDQSASVRYRVRVGVGAPTNGDAVNRARASSGPMQSNLAQWTVRVTGGVFSDDAFLFGKVYMDCRRDGRQEGVDEIGVPGVRLYMEDGTHVVTDVEGKWSLYGLKPVTHVLRLDGTTLPAGARLEALDNRNAGRPESRFVDLKKGEFHKANFVVANCDAPDVMKDVIARREAIAAVPDTEAEAQVRMRLDPEGRIVAVGDRRSLPASGEVRGGGSTGTTQTSSAPLIAMPAAPASPSSFVSGSSGGQGSTLGAASGGGATDATSTAAGPAGSLFSSMRMSRGIQQPTVAVAPLLPQAVPSPIDLEALLPRIESNALGFIDLRDGDTVPSTSINVRVKGEAGLALRLGVNGQAVEARRVGKKTEQASRQIGAWEYIGVALQPGVNRLTLEAVDPFGNTRGAAQQISVTAPDKLGAIHIDLPATAQADLRTPVVVKVRLTDAAGVPVTARTQLTLETDRGRWLDEDLNPAEPGTQVFMDGGAAEFRLLPPGEPGDARLRVTATSFVTEARLALLPELRPMIGVGIVEGVLDLTKRGSVPLGAMPAGAAFEAELSGLADEGNGSRRAAARGAFFFKGAVKGEYLLTAAFDSDKTRKDRLFRDIRPDEFYPVYGDSSVKGFDAQSTQKLYVRIDKNRSYLLYGDFSTASSTEVRSLSQVSRSLTGVKHVYDDGEVRTTTYASRTAQTQQIEEFRAVGTSGPYYLSASGGEFVENSEQVEIVVRDRNQPDLVLQRATVTRFVDYTVEPLTRRLLFTRAIASVDPNLNPQSIRVTYEVDAGGPKFTVAGADVQLKVAKNLQVGVVAAIDENPENRRKLGAVTAVARLGDNTTVAGEWVQTDSDRSGKGSGARVELRHQGEDLAVAALANKTSSGFDNPGASFSAGRTEASARAEYRLDAATALRGEMLYGQDALREGSRRGITASVQRKFGEQLVGEFGLRHGHNGAGLGSGSGFDYGQISTYSGNLGSGVAANNVTALGAAANAGTQANANDEDLTTVRARLSAQVPGMPQAQVFVEGEQDVRQSDRRSLAVGGNYAITDKTRLYGRYELVSSLYGPYELNAGQSNNVGILGIESAYMEGGRVYSEYRLADSLDGRAAQAATGLRNTFKVDDHWRLTGGVEHTRQIGGVRNSGNNGTGHASGLTGDSTAITGGVEYTDARIKASGILEGRHGDDANTRLFSAGFGFKIDPSWSLLARSVMSASEGQGANAGNAHHLARHQIGLAYRPVDTDRWNALMRYERRSERVTGTGSATGALDGASVFGAGNGSAGLPGRTSADIVSAHLNYTLRPGTVINGRYAAKWSRADDGLLSSTYWAHLLQARYTQDLNDEWDLGVQAGLLRGKGGGLQKTLGVELGYQVMKDLWVSAGYNFVGLKDRDLAANDYTSKGAYIRLRFKFDEGVLGGAAVGAPARPASSKARDQLEEPGTTANAGLTKKTEKTAIEDEKN</sequence>
<dbReference type="RefSeq" id="WP_153284024.1">
    <property type="nucleotide sequence ID" value="NZ_CP045644.1"/>
</dbReference>
<dbReference type="InterPro" id="IPR051172">
    <property type="entry name" value="Chlamydia_OmcB"/>
</dbReference>
<feature type="chain" id="PRO_5024824240" evidence="2">
    <location>
        <begin position="26"/>
        <end position="2413"/>
    </location>
</feature>
<feature type="region of interest" description="Disordered" evidence="1">
    <location>
        <begin position="2374"/>
        <end position="2413"/>
    </location>
</feature>
<feature type="domain" description="DUF11" evidence="3">
    <location>
        <begin position="892"/>
        <end position="1004"/>
    </location>
</feature>
<feature type="region of interest" description="Disordered" evidence="1">
    <location>
        <begin position="1172"/>
        <end position="1239"/>
    </location>
</feature>
<dbReference type="EMBL" id="CP045644">
    <property type="protein sequence ID" value="QFZ85445.1"/>
    <property type="molecule type" value="Genomic_DNA"/>
</dbReference>
<dbReference type="PROSITE" id="PS00018">
    <property type="entry name" value="EF_HAND_1"/>
    <property type="match status" value="1"/>
</dbReference>
<dbReference type="Pfam" id="PF01345">
    <property type="entry name" value="DUF11"/>
    <property type="match status" value="1"/>
</dbReference>
<evidence type="ECO:0000313" key="4">
    <source>
        <dbReference type="EMBL" id="QFZ85445.1"/>
    </source>
</evidence>
<dbReference type="NCBIfam" id="TIGR01451">
    <property type="entry name" value="B_ant_repeat"/>
    <property type="match status" value="1"/>
</dbReference>
<organism evidence="4 5">
    <name type="scientific">Variovorax paradoxus</name>
    <dbReference type="NCBI Taxonomy" id="34073"/>
    <lineage>
        <taxon>Bacteria</taxon>
        <taxon>Pseudomonadati</taxon>
        <taxon>Pseudomonadota</taxon>
        <taxon>Betaproteobacteria</taxon>
        <taxon>Burkholderiales</taxon>
        <taxon>Comamonadaceae</taxon>
        <taxon>Variovorax</taxon>
    </lineage>
</organism>
<feature type="region of interest" description="Disordered" evidence="1">
    <location>
        <begin position="2091"/>
        <end position="2112"/>
    </location>
</feature>
<dbReference type="InterPro" id="IPR047589">
    <property type="entry name" value="DUF11_rpt"/>
</dbReference>
<evidence type="ECO:0000259" key="3">
    <source>
        <dbReference type="Pfam" id="PF01345"/>
    </source>
</evidence>
<feature type="compositionally biased region" description="Low complexity" evidence="1">
    <location>
        <begin position="1188"/>
        <end position="1213"/>
    </location>
</feature>
<feature type="compositionally biased region" description="Basic and acidic residues" evidence="1">
    <location>
        <begin position="2401"/>
        <end position="2413"/>
    </location>
</feature>
<evidence type="ECO:0000256" key="1">
    <source>
        <dbReference type="SAM" id="MobiDB-lite"/>
    </source>
</evidence>
<feature type="region of interest" description="Disordered" evidence="1">
    <location>
        <begin position="528"/>
        <end position="556"/>
    </location>
</feature>
<evidence type="ECO:0000256" key="2">
    <source>
        <dbReference type="SAM" id="SignalP"/>
    </source>
</evidence>
<evidence type="ECO:0000313" key="5">
    <source>
        <dbReference type="Proteomes" id="UP000326780"/>
    </source>
</evidence>
<dbReference type="PANTHER" id="PTHR34819:SF3">
    <property type="entry name" value="CELL SURFACE PROTEIN"/>
    <property type="match status" value="1"/>
</dbReference>
<proteinExistence type="predicted"/>
<protein>
    <submittedName>
        <fullName evidence="4">DUF11 domain-containing protein</fullName>
    </submittedName>
</protein>
<feature type="signal peptide" evidence="2">
    <location>
        <begin position="1"/>
        <end position="25"/>
    </location>
</feature>
<feature type="compositionally biased region" description="Gly residues" evidence="1">
    <location>
        <begin position="1214"/>
        <end position="1230"/>
    </location>
</feature>
<gene>
    <name evidence="4" type="ORF">GFK26_23095</name>
</gene>
<keyword evidence="2" id="KW-0732">Signal</keyword>
<accession>A0A5Q0MA94</accession>
<dbReference type="InterPro" id="IPR018247">
    <property type="entry name" value="EF_Hand_1_Ca_BS"/>
</dbReference>